<comment type="caution">
    <text evidence="1">The sequence shown here is derived from an EMBL/GenBank/DDBJ whole genome shotgun (WGS) entry which is preliminary data.</text>
</comment>
<name>A0ABT2ND70_9CYAN</name>
<proteinExistence type="predicted"/>
<sequence length="79" mass="8786">MRIAEKIEAEETIQGLYQVRDGSLKAWEAPAGLFLAVKNYCNFTLVIASNSQGCFNEGTRLKPLGLCQNKTGDRLMEHP</sequence>
<organism evidence="1 2">
    <name type="scientific">Laspinema olomoucense D3b</name>
    <dbReference type="NCBI Taxonomy" id="2953688"/>
    <lineage>
        <taxon>Bacteria</taxon>
        <taxon>Bacillati</taxon>
        <taxon>Cyanobacteriota</taxon>
        <taxon>Cyanophyceae</taxon>
        <taxon>Oscillatoriophycideae</taxon>
        <taxon>Oscillatoriales</taxon>
        <taxon>Laspinemataceae</taxon>
        <taxon>Laspinema</taxon>
        <taxon>Laspinema olomoucense</taxon>
    </lineage>
</organism>
<dbReference type="RefSeq" id="WP_261236381.1">
    <property type="nucleotide sequence ID" value="NZ_JAMXFA010000027.1"/>
</dbReference>
<dbReference type="EMBL" id="JAMXFA010000027">
    <property type="protein sequence ID" value="MCT7979710.1"/>
    <property type="molecule type" value="Genomic_DNA"/>
</dbReference>
<evidence type="ECO:0000313" key="1">
    <source>
        <dbReference type="EMBL" id="MCT7979710.1"/>
    </source>
</evidence>
<reference evidence="1 2" key="1">
    <citation type="journal article" date="2022" name="Front. Microbiol.">
        <title>High genomic differentiation and limited gene flow indicate recent cryptic speciation within the genus Laspinema (cyanobacteria).</title>
        <authorList>
            <person name="Stanojkovic A."/>
            <person name="Skoupy S."/>
            <person name="Skaloud P."/>
            <person name="Dvorak P."/>
        </authorList>
    </citation>
    <scope>NUCLEOTIDE SEQUENCE [LARGE SCALE GENOMIC DNA]</scope>
    <source>
        <strain evidence="1 2">D3b</strain>
    </source>
</reference>
<accession>A0ABT2ND70</accession>
<keyword evidence="2" id="KW-1185">Reference proteome</keyword>
<evidence type="ECO:0000313" key="2">
    <source>
        <dbReference type="Proteomes" id="UP001525961"/>
    </source>
</evidence>
<protein>
    <submittedName>
        <fullName evidence="1">Uncharacterized protein</fullName>
    </submittedName>
</protein>
<gene>
    <name evidence="1" type="ORF">NG792_18495</name>
</gene>
<dbReference type="Proteomes" id="UP001525961">
    <property type="component" value="Unassembled WGS sequence"/>
</dbReference>